<gene>
    <name evidence="2" type="ORF">ABEG17_11450</name>
</gene>
<accession>A0AAU7JP99</accession>
<evidence type="ECO:0000313" key="2">
    <source>
        <dbReference type="EMBL" id="XBO42202.1"/>
    </source>
</evidence>
<organism evidence="2">
    <name type="scientific">Pedococcus sp. KACC 23699</name>
    <dbReference type="NCBI Taxonomy" id="3149228"/>
    <lineage>
        <taxon>Bacteria</taxon>
        <taxon>Bacillati</taxon>
        <taxon>Actinomycetota</taxon>
        <taxon>Actinomycetes</taxon>
        <taxon>Micrococcales</taxon>
        <taxon>Intrasporangiaceae</taxon>
        <taxon>Pedococcus</taxon>
    </lineage>
</organism>
<protein>
    <submittedName>
        <fullName evidence="2">DUF2087 domain-containing protein</fullName>
    </submittedName>
</protein>
<reference evidence="2" key="1">
    <citation type="submission" date="2024-05" db="EMBL/GenBank/DDBJ databases">
        <authorList>
            <person name="Kim S."/>
            <person name="Heo J."/>
            <person name="Choi H."/>
            <person name="Choi Y."/>
            <person name="Kwon S.-W."/>
            <person name="Kim Y."/>
        </authorList>
    </citation>
    <scope>NUCLEOTIDE SEQUENCE</scope>
    <source>
        <strain evidence="2">KACC 23699</strain>
    </source>
</reference>
<dbReference type="InterPro" id="IPR018656">
    <property type="entry name" value="DUF2087"/>
</dbReference>
<dbReference type="Pfam" id="PF09860">
    <property type="entry name" value="DUF2087"/>
    <property type="match status" value="1"/>
</dbReference>
<name>A0AAU7JP99_9MICO</name>
<dbReference type="EMBL" id="CP157483">
    <property type="protein sequence ID" value="XBO42202.1"/>
    <property type="molecule type" value="Genomic_DNA"/>
</dbReference>
<proteinExistence type="predicted"/>
<sequence length="100" mass="11328">MDRPALQDALAHRDAVLRAFVREDGSLVSIPTKITKRLVVLDLIAQEFAVGEVYEETDVNARLRPFHADVAALRRYLVEEGFMDRRDGRYWRAGGTVDGI</sequence>
<dbReference type="AlphaFoldDB" id="A0AAU7JP99"/>
<feature type="domain" description="DUF2087" evidence="1">
    <location>
        <begin position="27"/>
        <end position="92"/>
    </location>
</feature>
<evidence type="ECO:0000259" key="1">
    <source>
        <dbReference type="Pfam" id="PF09860"/>
    </source>
</evidence>
<dbReference type="RefSeq" id="WP_406829612.1">
    <property type="nucleotide sequence ID" value="NZ_CP157483.1"/>
</dbReference>